<dbReference type="RefSeq" id="WP_272470852.1">
    <property type="nucleotide sequence ID" value="NZ_JAMRYU010000043.1"/>
</dbReference>
<dbReference type="EMBL" id="JAMRYU010000043">
    <property type="protein sequence ID" value="MDC4242581.1"/>
    <property type="molecule type" value="Genomic_DNA"/>
</dbReference>
<sequence length="211" mass="24752">MTIDWNIILSAITICVALIALRQTSQQIKLSNKQHLFDKRMENYLIAKGLIELYRGNSKEFDEEFDEVILLISYYFILFTNNPYLEQIAPAINNTVEDPSRKKLLIKLENLKDVATKIEFLFSDDVSGLLSNFVFCYQNLLFSMYKYQLILDRVIKENAVNPMPIEKVSKKFGEEKYRAKLQKAFNDLKQADTMLIKENVEEKIKNQIKLY</sequence>
<evidence type="ECO:0000313" key="1">
    <source>
        <dbReference type="EMBL" id="MDC4242581.1"/>
    </source>
</evidence>
<dbReference type="Proteomes" id="UP001141183">
    <property type="component" value="Unassembled WGS sequence"/>
</dbReference>
<gene>
    <name evidence="1" type="ORF">NE398_20880</name>
</gene>
<evidence type="ECO:0000313" key="2">
    <source>
        <dbReference type="Proteomes" id="UP001141183"/>
    </source>
</evidence>
<name>A0A9X3XPH1_9CLOT</name>
<dbReference type="AlphaFoldDB" id="A0A9X3XPH1"/>
<organism evidence="1 2">
    <name type="scientific">Clostridium tertium</name>
    <dbReference type="NCBI Taxonomy" id="1559"/>
    <lineage>
        <taxon>Bacteria</taxon>
        <taxon>Bacillati</taxon>
        <taxon>Bacillota</taxon>
        <taxon>Clostridia</taxon>
        <taxon>Eubacteriales</taxon>
        <taxon>Clostridiaceae</taxon>
        <taxon>Clostridium</taxon>
    </lineage>
</organism>
<keyword evidence="2" id="KW-1185">Reference proteome</keyword>
<comment type="caution">
    <text evidence="1">The sequence shown here is derived from an EMBL/GenBank/DDBJ whole genome shotgun (WGS) entry which is preliminary data.</text>
</comment>
<protein>
    <submittedName>
        <fullName evidence="1">Uncharacterized protein</fullName>
    </submittedName>
</protein>
<proteinExistence type="predicted"/>
<accession>A0A9X3XPH1</accession>
<reference evidence="1" key="1">
    <citation type="submission" date="2022-05" db="EMBL/GenBank/DDBJ databases">
        <title>Draft genome sequence of Clostridium tertium strain CP3 isolated from Peru.</title>
        <authorList>
            <person name="Hurtado R."/>
            <person name="Lima L."/>
            <person name="Sousa T."/>
            <person name="Jaiswal A.K."/>
            <person name="Tiwari S."/>
            <person name="Maturrano L."/>
            <person name="Brenig B."/>
            <person name="Azevedo V."/>
        </authorList>
    </citation>
    <scope>NUCLEOTIDE SEQUENCE</scope>
    <source>
        <strain evidence="1">CP3</strain>
    </source>
</reference>